<evidence type="ECO:0000313" key="1">
    <source>
        <dbReference type="EMBL" id="MCX3265102.1"/>
    </source>
</evidence>
<gene>
    <name evidence="1" type="ORF">OQZ29_10110</name>
</gene>
<name>A0A9X3DD20_9SPHI</name>
<evidence type="ECO:0000313" key="2">
    <source>
        <dbReference type="Proteomes" id="UP001142592"/>
    </source>
</evidence>
<dbReference type="Proteomes" id="UP001142592">
    <property type="component" value="Unassembled WGS sequence"/>
</dbReference>
<dbReference type="EMBL" id="JAPJUH010000003">
    <property type="protein sequence ID" value="MCX3265102.1"/>
    <property type="molecule type" value="Genomic_DNA"/>
</dbReference>
<protein>
    <submittedName>
        <fullName evidence="1">Uncharacterized protein</fullName>
    </submittedName>
</protein>
<dbReference type="RefSeq" id="WP_266269134.1">
    <property type="nucleotide sequence ID" value="NZ_JAPJUH010000003.1"/>
</dbReference>
<reference evidence="1" key="1">
    <citation type="submission" date="2022-11" db="EMBL/GenBank/DDBJ databases">
        <authorList>
            <person name="Graham C."/>
            <person name="Newman J.D."/>
        </authorList>
    </citation>
    <scope>NUCLEOTIDE SEQUENCE</scope>
    <source>
        <strain evidence="1">DSM 19486</strain>
    </source>
</reference>
<keyword evidence="2" id="KW-1185">Reference proteome</keyword>
<accession>A0A9X3DD20</accession>
<proteinExistence type="predicted"/>
<sequence length="359" mass="41694">MIDLITSFLINREWTSVKTTDIFHELRPPNDLKFPEEFRLFIPTDSNKSDSKRFLDNLIEIVAEIYSLNIEDLNVIFKNQDTVLKVRVYDEQTINGRMPLNRFEEFIDKIRSILSDTASFVIDKDATSIRIPEEVSRYLNLCNFMQTEIGSFIAKIQLPTTEIIKESELFERQTIYSEEINTKLSEVLKFINEDIFESTSSINDEYLIENENKINIKLLKDIESFFDKAGIKNIDFTFHSIKSTEIISNKNITKQKLNRLNQLVEYVKKSEFQVGVFTLKGRITALKSQDPDGLRNSVIFSGLIDNIIVTGTAYLTSENYREAIEAHKLKQNIEITGLSKRTKTKIKFTEVTNFVIEDF</sequence>
<organism evidence="1 2">
    <name type="scientific">Pedobacter agri</name>
    <dbReference type="NCBI Taxonomy" id="454586"/>
    <lineage>
        <taxon>Bacteria</taxon>
        <taxon>Pseudomonadati</taxon>
        <taxon>Bacteroidota</taxon>
        <taxon>Sphingobacteriia</taxon>
        <taxon>Sphingobacteriales</taxon>
        <taxon>Sphingobacteriaceae</taxon>
        <taxon>Pedobacter</taxon>
    </lineage>
</organism>
<comment type="caution">
    <text evidence="1">The sequence shown here is derived from an EMBL/GenBank/DDBJ whole genome shotgun (WGS) entry which is preliminary data.</text>
</comment>
<dbReference type="AlphaFoldDB" id="A0A9X3DD20"/>